<dbReference type="Proteomes" id="UP001217476">
    <property type="component" value="Chromosome"/>
</dbReference>
<dbReference type="CDD" id="cd06225">
    <property type="entry name" value="HAMP"/>
    <property type="match status" value="1"/>
</dbReference>
<proteinExistence type="inferred from homology"/>
<keyword evidence="6 9" id="KW-0472">Membrane</keyword>
<dbReference type="GO" id="GO:0004888">
    <property type="term" value="F:transmembrane signaling receptor activity"/>
    <property type="evidence" value="ECO:0007669"/>
    <property type="project" value="InterPro"/>
</dbReference>
<dbReference type="InterPro" id="IPR003660">
    <property type="entry name" value="HAMP_dom"/>
</dbReference>
<dbReference type="InterPro" id="IPR000014">
    <property type="entry name" value="PAS"/>
</dbReference>
<dbReference type="GO" id="GO:0005886">
    <property type="term" value="C:plasma membrane"/>
    <property type="evidence" value="ECO:0007669"/>
    <property type="project" value="UniProtKB-SubCell"/>
</dbReference>
<dbReference type="Pfam" id="PF17202">
    <property type="entry name" value="sCache_3_3"/>
    <property type="match status" value="1"/>
</dbReference>
<dbReference type="Pfam" id="PF08448">
    <property type="entry name" value="PAS_4"/>
    <property type="match status" value="1"/>
</dbReference>
<evidence type="ECO:0000256" key="2">
    <source>
        <dbReference type="ARBA" id="ARBA00022475"/>
    </source>
</evidence>
<dbReference type="SMART" id="SM00304">
    <property type="entry name" value="HAMP"/>
    <property type="match status" value="2"/>
</dbReference>
<evidence type="ECO:0000259" key="11">
    <source>
        <dbReference type="PROSITE" id="PS50112"/>
    </source>
</evidence>
<dbReference type="GO" id="GO:0007165">
    <property type="term" value="P:signal transduction"/>
    <property type="evidence" value="ECO:0007669"/>
    <property type="project" value="UniProtKB-KW"/>
</dbReference>
<dbReference type="SMART" id="SM00086">
    <property type="entry name" value="PAC"/>
    <property type="match status" value="1"/>
</dbReference>
<dbReference type="Gene3D" id="3.30.450.20">
    <property type="entry name" value="PAS domain"/>
    <property type="match status" value="1"/>
</dbReference>
<dbReference type="PROSITE" id="PS50113">
    <property type="entry name" value="PAC"/>
    <property type="match status" value="1"/>
</dbReference>
<evidence type="ECO:0000259" key="10">
    <source>
        <dbReference type="PROSITE" id="PS50111"/>
    </source>
</evidence>
<keyword evidence="2" id="KW-1003">Cell membrane</keyword>
<evidence type="ECO:0000256" key="4">
    <source>
        <dbReference type="ARBA" id="ARBA00022692"/>
    </source>
</evidence>
<dbReference type="NCBIfam" id="TIGR00229">
    <property type="entry name" value="sensory_box"/>
    <property type="match status" value="1"/>
</dbReference>
<dbReference type="InterPro" id="IPR004089">
    <property type="entry name" value="MCPsignal_dom"/>
</dbReference>
<feature type="domain" description="PAC" evidence="12">
    <location>
        <begin position="363"/>
        <end position="415"/>
    </location>
</feature>
<evidence type="ECO:0000313" key="15">
    <source>
        <dbReference type="Proteomes" id="UP001217476"/>
    </source>
</evidence>
<evidence type="ECO:0000256" key="6">
    <source>
        <dbReference type="ARBA" id="ARBA00023136"/>
    </source>
</evidence>
<sequence length="719" mass="76219">MGQFLGNIRLTFAIAAMAVCSITIAIGVVLTGLSISLSDTARQDGEQAMASASRISAAILQVNLPSLEVGSDDAGNVTSLTMRSMPRFRSHDVIDTIAHVAGQNAAIYVFDAEVSPDFNLGTSSLLKAVGERLLDAPILAGTPLFDSLMASQPVRAEETINGIGYFTLYQPIAMADGTVIGALMILVARAPIEAVVGQSLVMLTIMGGLALLLIGPIALLLSRMLTRPIPRLSSVMSAVAEGDHAVDVPYTDRRNEIGTMARAVEVFRANAARVAEMGEETKRHLVEAADHTGQLDAISMSQVVVEFDLDGNVLTANDNFLNLLNYRLDQIVGRPNAQFLFDADPASPSYRQFWLELAGGEFKRGEYRRRGSTGREVWIQSTFTPILGLDGLPYKVVQFATDVTARRQAVAAVGDGLKQLAEGNLTGRIETQFQPEFEDLRHALNGTVERFADVVGQLRHTSRAIKAATGEILSGANDLSERTTRQAATIEETSASMDALSGTVASNARMAQDAAGKASAVSRAASESGTVMTQANEAMERITQSSAKISNIIGLIDDIAFQTNLLALNASVEAARAGDAGKGFAVVAVEVRRLAQSAASASGDVKLLVEQSASEVKGGSKLVSEAAGRLSDMLAAVQQNSELLEAIARASGDQAMAIDEVLTAVRTLDQMTQHNAALAEETNAALEQTEAQAQTLDRIVDVFLLDDPKPVPVAELRVA</sequence>
<dbReference type="InterPro" id="IPR001610">
    <property type="entry name" value="PAC"/>
</dbReference>
<gene>
    <name evidence="14" type="ORF">P0Y65_19480</name>
</gene>
<dbReference type="Pfam" id="PF00015">
    <property type="entry name" value="MCPsignal"/>
    <property type="match status" value="1"/>
</dbReference>
<dbReference type="InterPro" id="IPR051310">
    <property type="entry name" value="MCP_chemotaxis"/>
</dbReference>
<feature type="transmembrane region" description="Helical" evidence="9">
    <location>
        <begin position="168"/>
        <end position="188"/>
    </location>
</feature>
<feature type="domain" description="Methyl-accepting transducer" evidence="10">
    <location>
        <begin position="461"/>
        <end position="690"/>
    </location>
</feature>
<evidence type="ECO:0000256" key="1">
    <source>
        <dbReference type="ARBA" id="ARBA00004651"/>
    </source>
</evidence>
<organism evidence="14 15">
    <name type="scientific">Candidatus Devosia phytovorans</name>
    <dbReference type="NCBI Taxonomy" id="3121372"/>
    <lineage>
        <taxon>Bacteria</taxon>
        <taxon>Pseudomonadati</taxon>
        <taxon>Pseudomonadota</taxon>
        <taxon>Alphaproteobacteria</taxon>
        <taxon>Hyphomicrobiales</taxon>
        <taxon>Devosiaceae</taxon>
        <taxon>Devosia</taxon>
    </lineage>
</organism>
<dbReference type="InterPro" id="IPR000700">
    <property type="entry name" value="PAS-assoc_C"/>
</dbReference>
<dbReference type="Gene3D" id="1.10.287.950">
    <property type="entry name" value="Methyl-accepting chemotaxis protein"/>
    <property type="match status" value="1"/>
</dbReference>
<keyword evidence="5 9" id="KW-1133">Transmembrane helix</keyword>
<keyword evidence="3" id="KW-0145">Chemotaxis</keyword>
<feature type="domain" description="HAMP" evidence="13">
    <location>
        <begin position="223"/>
        <end position="276"/>
    </location>
</feature>
<dbReference type="PROSITE" id="PS50885">
    <property type="entry name" value="HAMP"/>
    <property type="match status" value="2"/>
</dbReference>
<dbReference type="SUPFAM" id="SSF158472">
    <property type="entry name" value="HAMP domain-like"/>
    <property type="match status" value="1"/>
</dbReference>
<keyword evidence="4 9" id="KW-0812">Transmembrane</keyword>
<dbReference type="PROSITE" id="PS50111">
    <property type="entry name" value="CHEMOTAXIS_TRANSDUC_2"/>
    <property type="match status" value="1"/>
</dbReference>
<dbReference type="Gene3D" id="6.10.340.10">
    <property type="match status" value="1"/>
</dbReference>
<dbReference type="InterPro" id="IPR004090">
    <property type="entry name" value="Chemotax_Me-accpt_rcpt"/>
</dbReference>
<dbReference type="PANTHER" id="PTHR43531:SF11">
    <property type="entry name" value="METHYL-ACCEPTING CHEMOTAXIS PROTEIN 3"/>
    <property type="match status" value="1"/>
</dbReference>
<evidence type="ECO:0000256" key="7">
    <source>
        <dbReference type="ARBA" id="ARBA00029447"/>
    </source>
</evidence>
<feature type="transmembrane region" description="Helical" evidence="9">
    <location>
        <begin position="12"/>
        <end position="33"/>
    </location>
</feature>
<dbReference type="InterPro" id="IPR013656">
    <property type="entry name" value="PAS_4"/>
</dbReference>
<dbReference type="Pfam" id="PF00672">
    <property type="entry name" value="HAMP"/>
    <property type="match status" value="2"/>
</dbReference>
<dbReference type="AlphaFoldDB" id="A0AAJ5VT44"/>
<dbReference type="EMBL" id="CP119312">
    <property type="protein sequence ID" value="WEK04333.1"/>
    <property type="molecule type" value="Genomic_DNA"/>
</dbReference>
<dbReference type="CDD" id="cd11386">
    <property type="entry name" value="MCP_signal"/>
    <property type="match status" value="1"/>
</dbReference>
<dbReference type="CDD" id="cd00130">
    <property type="entry name" value="PAS"/>
    <property type="match status" value="1"/>
</dbReference>
<dbReference type="GO" id="GO:0006935">
    <property type="term" value="P:chemotaxis"/>
    <property type="evidence" value="ECO:0007669"/>
    <property type="project" value="UniProtKB-KW"/>
</dbReference>
<dbReference type="SUPFAM" id="SSF58104">
    <property type="entry name" value="Methyl-accepting chemotaxis protein (MCP) signaling domain"/>
    <property type="match status" value="1"/>
</dbReference>
<feature type="domain" description="HAMP" evidence="13">
    <location>
        <begin position="404"/>
        <end position="456"/>
    </location>
</feature>
<dbReference type="SUPFAM" id="SSF55785">
    <property type="entry name" value="PYP-like sensor domain (PAS domain)"/>
    <property type="match status" value="1"/>
</dbReference>
<dbReference type="InterPro" id="IPR035965">
    <property type="entry name" value="PAS-like_dom_sf"/>
</dbReference>
<name>A0AAJ5VT44_9HYPH</name>
<protein>
    <submittedName>
        <fullName evidence="14">Methyl-accepting chemotaxis protein</fullName>
    </submittedName>
</protein>
<keyword evidence="8" id="KW-0807">Transducer</keyword>
<dbReference type="SMART" id="SM00283">
    <property type="entry name" value="MA"/>
    <property type="match status" value="1"/>
</dbReference>
<comment type="subcellular location">
    <subcellularLocation>
        <location evidence="1">Cell membrane</location>
        <topology evidence="1">Multi-pass membrane protein</topology>
    </subcellularLocation>
</comment>
<reference evidence="14" key="1">
    <citation type="submission" date="2023-03" db="EMBL/GenBank/DDBJ databases">
        <title>Andean soil-derived lignocellulolytic bacterial consortium as a source of novel taxa and putative plastic-active enzymes.</title>
        <authorList>
            <person name="Diaz-Garcia L."/>
            <person name="Chuvochina M."/>
            <person name="Feuerriegel G."/>
            <person name="Bunk B."/>
            <person name="Sproer C."/>
            <person name="Streit W.R."/>
            <person name="Rodriguez L.M."/>
            <person name="Overmann J."/>
            <person name="Jimenez D.J."/>
        </authorList>
    </citation>
    <scope>NUCLEOTIDE SEQUENCE</scope>
    <source>
        <strain evidence="14">MAG 4196</strain>
    </source>
</reference>
<dbReference type="InterPro" id="IPR033463">
    <property type="entry name" value="sCache_3"/>
</dbReference>
<evidence type="ECO:0000256" key="5">
    <source>
        <dbReference type="ARBA" id="ARBA00022989"/>
    </source>
</evidence>
<evidence type="ECO:0000256" key="9">
    <source>
        <dbReference type="SAM" id="Phobius"/>
    </source>
</evidence>
<evidence type="ECO:0000256" key="8">
    <source>
        <dbReference type="PROSITE-ProRule" id="PRU00284"/>
    </source>
</evidence>
<feature type="domain" description="PAS" evidence="11">
    <location>
        <begin position="295"/>
        <end position="334"/>
    </location>
</feature>
<evidence type="ECO:0000259" key="13">
    <source>
        <dbReference type="PROSITE" id="PS50885"/>
    </source>
</evidence>
<evidence type="ECO:0000313" key="14">
    <source>
        <dbReference type="EMBL" id="WEK04333.1"/>
    </source>
</evidence>
<accession>A0AAJ5VT44</accession>
<comment type="similarity">
    <text evidence="7">Belongs to the methyl-accepting chemotaxis (MCP) protein family.</text>
</comment>
<dbReference type="PANTHER" id="PTHR43531">
    <property type="entry name" value="PROTEIN ICFG"/>
    <property type="match status" value="1"/>
</dbReference>
<feature type="transmembrane region" description="Helical" evidence="9">
    <location>
        <begin position="200"/>
        <end position="221"/>
    </location>
</feature>
<dbReference type="PROSITE" id="PS50112">
    <property type="entry name" value="PAS"/>
    <property type="match status" value="1"/>
</dbReference>
<dbReference type="PRINTS" id="PR00260">
    <property type="entry name" value="CHEMTRNSDUCR"/>
</dbReference>
<evidence type="ECO:0000256" key="3">
    <source>
        <dbReference type="ARBA" id="ARBA00022500"/>
    </source>
</evidence>
<evidence type="ECO:0000259" key="12">
    <source>
        <dbReference type="PROSITE" id="PS50113"/>
    </source>
</evidence>